<keyword evidence="1" id="KW-0479">Metal-binding</keyword>
<dbReference type="InterPro" id="IPR001841">
    <property type="entry name" value="Znf_RING"/>
</dbReference>
<sequence>MLEEALVHLGLTKPTEVHLADDHQYPTNYVVSMDSTQSPSSPVLAPVKVETTLIKNSLQIVEYGNFIRRFQVHEDDDDDDDDMTCVVCLNYIEKSDEIRELSNCSHVFHRECPDTWVNNDRVTCPLCRSTLYQIQWII</sequence>
<dbReference type="Pfam" id="PF13639">
    <property type="entry name" value="zf-RING_2"/>
    <property type="match status" value="1"/>
</dbReference>
<dbReference type="SMART" id="SM00184">
    <property type="entry name" value="RING"/>
    <property type="match status" value="1"/>
</dbReference>
<proteinExistence type="predicted"/>
<dbReference type="GO" id="GO:0061630">
    <property type="term" value="F:ubiquitin protein ligase activity"/>
    <property type="evidence" value="ECO:0007669"/>
    <property type="project" value="TreeGrafter"/>
</dbReference>
<dbReference type="GO" id="GO:0016567">
    <property type="term" value="P:protein ubiquitination"/>
    <property type="evidence" value="ECO:0007669"/>
    <property type="project" value="TreeGrafter"/>
</dbReference>
<dbReference type="KEGG" id="dzi:111290236"/>
<evidence type="ECO:0000256" key="2">
    <source>
        <dbReference type="ARBA" id="ARBA00022771"/>
    </source>
</evidence>
<evidence type="ECO:0000313" key="6">
    <source>
        <dbReference type="Proteomes" id="UP000515121"/>
    </source>
</evidence>
<reference evidence="7" key="1">
    <citation type="submission" date="2025-08" db="UniProtKB">
        <authorList>
            <consortium name="RefSeq"/>
        </authorList>
    </citation>
    <scope>IDENTIFICATION</scope>
    <source>
        <tissue evidence="7">Fruit stalk</tissue>
    </source>
</reference>
<dbReference type="Proteomes" id="UP000515121">
    <property type="component" value="Unplaced"/>
</dbReference>
<accession>A0A6P5YAC9</accession>
<evidence type="ECO:0000313" key="7">
    <source>
        <dbReference type="RefSeq" id="XP_022737305.1"/>
    </source>
</evidence>
<dbReference type="PROSITE" id="PS50089">
    <property type="entry name" value="ZF_RING_2"/>
    <property type="match status" value="1"/>
</dbReference>
<dbReference type="OrthoDB" id="8062037at2759"/>
<dbReference type="InterPro" id="IPR013083">
    <property type="entry name" value="Znf_RING/FYVE/PHD"/>
</dbReference>
<keyword evidence="3" id="KW-0862">Zinc</keyword>
<dbReference type="GeneID" id="111290236"/>
<organism evidence="6 7">
    <name type="scientific">Durio zibethinus</name>
    <name type="common">Durian</name>
    <dbReference type="NCBI Taxonomy" id="66656"/>
    <lineage>
        <taxon>Eukaryota</taxon>
        <taxon>Viridiplantae</taxon>
        <taxon>Streptophyta</taxon>
        <taxon>Embryophyta</taxon>
        <taxon>Tracheophyta</taxon>
        <taxon>Spermatophyta</taxon>
        <taxon>Magnoliopsida</taxon>
        <taxon>eudicotyledons</taxon>
        <taxon>Gunneridae</taxon>
        <taxon>Pentapetalae</taxon>
        <taxon>rosids</taxon>
        <taxon>malvids</taxon>
        <taxon>Malvales</taxon>
        <taxon>Malvaceae</taxon>
        <taxon>Helicteroideae</taxon>
        <taxon>Durio</taxon>
    </lineage>
</organism>
<name>A0A6P5YAC9_DURZI</name>
<dbReference type="Gene3D" id="3.30.40.10">
    <property type="entry name" value="Zinc/RING finger domain, C3HC4 (zinc finger)"/>
    <property type="match status" value="1"/>
</dbReference>
<gene>
    <name evidence="7" type="primary">LOC111290236</name>
</gene>
<evidence type="ECO:0000256" key="1">
    <source>
        <dbReference type="ARBA" id="ARBA00022723"/>
    </source>
</evidence>
<evidence type="ECO:0000256" key="4">
    <source>
        <dbReference type="PROSITE-ProRule" id="PRU00175"/>
    </source>
</evidence>
<dbReference type="AlphaFoldDB" id="A0A6P5YAC9"/>
<evidence type="ECO:0000259" key="5">
    <source>
        <dbReference type="PROSITE" id="PS50089"/>
    </source>
</evidence>
<dbReference type="GO" id="GO:0008270">
    <property type="term" value="F:zinc ion binding"/>
    <property type="evidence" value="ECO:0007669"/>
    <property type="project" value="UniProtKB-KW"/>
</dbReference>
<keyword evidence="6" id="KW-1185">Reference proteome</keyword>
<protein>
    <submittedName>
        <fullName evidence="7">E3 ubiquitin-protein ligase EL5-like</fullName>
    </submittedName>
</protein>
<dbReference type="PANTHER" id="PTHR45969:SF81">
    <property type="entry name" value="OS08G0157400 PROTEIN"/>
    <property type="match status" value="1"/>
</dbReference>
<feature type="domain" description="RING-type" evidence="5">
    <location>
        <begin position="85"/>
        <end position="128"/>
    </location>
</feature>
<evidence type="ECO:0000256" key="3">
    <source>
        <dbReference type="ARBA" id="ARBA00022833"/>
    </source>
</evidence>
<dbReference type="PANTHER" id="PTHR45969">
    <property type="entry name" value="RING ZINC FINGER PROTEIN-RELATED"/>
    <property type="match status" value="1"/>
</dbReference>
<keyword evidence="2 4" id="KW-0863">Zinc-finger</keyword>
<dbReference type="SUPFAM" id="SSF57850">
    <property type="entry name" value="RING/U-box"/>
    <property type="match status" value="1"/>
</dbReference>
<dbReference type="RefSeq" id="XP_022737305.1">
    <property type="nucleotide sequence ID" value="XM_022881570.1"/>
</dbReference>